<dbReference type="EMBL" id="BAABHB010000002">
    <property type="protein sequence ID" value="GAA4401868.1"/>
    <property type="molecule type" value="Genomic_DNA"/>
</dbReference>
<proteinExistence type="predicted"/>
<evidence type="ECO:0000313" key="1">
    <source>
        <dbReference type="EMBL" id="GAA4401868.1"/>
    </source>
</evidence>
<protein>
    <submittedName>
        <fullName evidence="1">Uncharacterized protein</fullName>
    </submittedName>
</protein>
<gene>
    <name evidence="1" type="ORF">GCM10023187_16480</name>
</gene>
<name>A0ABP8K7G1_9BACT</name>
<organism evidence="1 2">
    <name type="scientific">Nibrella viscosa</name>
    <dbReference type="NCBI Taxonomy" id="1084524"/>
    <lineage>
        <taxon>Bacteria</taxon>
        <taxon>Pseudomonadati</taxon>
        <taxon>Bacteroidota</taxon>
        <taxon>Cytophagia</taxon>
        <taxon>Cytophagales</taxon>
        <taxon>Spirosomataceae</taxon>
        <taxon>Nibrella</taxon>
    </lineage>
</organism>
<sequence length="89" mass="9958">MLSLRHIETETGKGSFGLTGLLHGIAYPLHLLGQFFRLFQTLGPLDLNLLGLVVHLDQVNLNIDLSPDQVTCWGICYVPLPAYWIRLIS</sequence>
<dbReference type="Proteomes" id="UP001500936">
    <property type="component" value="Unassembled WGS sequence"/>
</dbReference>
<evidence type="ECO:0000313" key="2">
    <source>
        <dbReference type="Proteomes" id="UP001500936"/>
    </source>
</evidence>
<accession>A0ABP8K7G1</accession>
<reference evidence="2" key="1">
    <citation type="journal article" date="2019" name="Int. J. Syst. Evol. Microbiol.">
        <title>The Global Catalogue of Microorganisms (GCM) 10K type strain sequencing project: providing services to taxonomists for standard genome sequencing and annotation.</title>
        <authorList>
            <consortium name="The Broad Institute Genomics Platform"/>
            <consortium name="The Broad Institute Genome Sequencing Center for Infectious Disease"/>
            <person name="Wu L."/>
            <person name="Ma J."/>
        </authorList>
    </citation>
    <scope>NUCLEOTIDE SEQUENCE [LARGE SCALE GENOMIC DNA]</scope>
    <source>
        <strain evidence="2">JCM 17925</strain>
    </source>
</reference>
<keyword evidence="2" id="KW-1185">Reference proteome</keyword>
<comment type="caution">
    <text evidence="1">The sequence shown here is derived from an EMBL/GenBank/DDBJ whole genome shotgun (WGS) entry which is preliminary data.</text>
</comment>